<feature type="transmembrane region" description="Helical" evidence="6">
    <location>
        <begin position="12"/>
        <end position="32"/>
    </location>
</feature>
<dbReference type="RefSeq" id="WP_109458846.1">
    <property type="nucleotide sequence ID" value="NZ_QFBC01000005.1"/>
</dbReference>
<feature type="transmembrane region" description="Helical" evidence="6">
    <location>
        <begin position="133"/>
        <end position="152"/>
    </location>
</feature>
<dbReference type="AlphaFoldDB" id="A0A2U2DR34"/>
<feature type="transmembrane region" description="Helical" evidence="6">
    <location>
        <begin position="101"/>
        <end position="121"/>
    </location>
</feature>
<dbReference type="CDD" id="cd06579">
    <property type="entry name" value="TM_PBP1_transp_AraH_like"/>
    <property type="match status" value="1"/>
</dbReference>
<feature type="transmembrane region" description="Helical" evidence="6">
    <location>
        <begin position="38"/>
        <end position="62"/>
    </location>
</feature>
<keyword evidence="2" id="KW-1003">Cell membrane</keyword>
<protein>
    <submittedName>
        <fullName evidence="7">ABC transporter permease</fullName>
    </submittedName>
</protein>
<evidence type="ECO:0000313" key="7">
    <source>
        <dbReference type="EMBL" id="PWE55768.1"/>
    </source>
</evidence>
<keyword evidence="3 6" id="KW-0812">Transmembrane</keyword>
<evidence type="ECO:0000256" key="3">
    <source>
        <dbReference type="ARBA" id="ARBA00022692"/>
    </source>
</evidence>
<feature type="transmembrane region" description="Helical" evidence="6">
    <location>
        <begin position="172"/>
        <end position="194"/>
    </location>
</feature>
<dbReference type="InterPro" id="IPR001851">
    <property type="entry name" value="ABC_transp_permease"/>
</dbReference>
<dbReference type="GO" id="GO:0005886">
    <property type="term" value="C:plasma membrane"/>
    <property type="evidence" value="ECO:0007669"/>
    <property type="project" value="UniProtKB-SubCell"/>
</dbReference>
<comment type="caution">
    <text evidence="7">The sequence shown here is derived from an EMBL/GenBank/DDBJ whole genome shotgun (WGS) entry which is preliminary data.</text>
</comment>
<evidence type="ECO:0000256" key="6">
    <source>
        <dbReference type="SAM" id="Phobius"/>
    </source>
</evidence>
<keyword evidence="8" id="KW-1185">Reference proteome</keyword>
<keyword evidence="5 6" id="KW-0472">Membrane</keyword>
<evidence type="ECO:0000256" key="5">
    <source>
        <dbReference type="ARBA" id="ARBA00023136"/>
    </source>
</evidence>
<evidence type="ECO:0000256" key="1">
    <source>
        <dbReference type="ARBA" id="ARBA00004651"/>
    </source>
</evidence>
<evidence type="ECO:0000313" key="8">
    <source>
        <dbReference type="Proteomes" id="UP000245252"/>
    </source>
</evidence>
<evidence type="ECO:0000256" key="2">
    <source>
        <dbReference type="ARBA" id="ARBA00022475"/>
    </source>
</evidence>
<organism evidence="7 8">
    <name type="scientific">Metarhizobium album</name>
    <dbReference type="NCBI Taxonomy" id="2182425"/>
    <lineage>
        <taxon>Bacteria</taxon>
        <taxon>Pseudomonadati</taxon>
        <taxon>Pseudomonadota</taxon>
        <taxon>Alphaproteobacteria</taxon>
        <taxon>Hyphomicrobiales</taxon>
        <taxon>Rhizobiaceae</taxon>
        <taxon>Metarhizobium</taxon>
    </lineage>
</organism>
<dbReference type="Proteomes" id="UP000245252">
    <property type="component" value="Unassembled WGS sequence"/>
</dbReference>
<reference evidence="7 8" key="1">
    <citation type="submission" date="2018-05" db="EMBL/GenBank/DDBJ databases">
        <title>The draft genome of strain NS-104.</title>
        <authorList>
            <person name="Hang P."/>
            <person name="Jiang J."/>
        </authorList>
    </citation>
    <scope>NUCLEOTIDE SEQUENCE [LARGE SCALE GENOMIC DNA]</scope>
    <source>
        <strain evidence="7 8">NS-104</strain>
    </source>
</reference>
<sequence length="331" mass="35045">MTPRTRKTLEFILDNLVWFMLLFVLIVFSALIPNYFQLGIFANIIEASSVLGVMSIGLSLVIIAGHMDLSVESVAALSAMAVGVLFCSAGIGLGIKLSPEWLMVPVSLMVALAVGGLIGLFNGFLIVKLKMNAFIITLASYIWVRGVVLAVSGGRSAQDLAPAIRWFAIQRLLGIPLTAWIAILCFVAFSVMMAKTRFGRHLMMIGGNETATFRAGIRVTRNLIIAFVLAGAIAGLSGWLLAIRTSGATANLGVGLLFNAFAAVVIGGVSLKGGIGALPGVYAGVLLLSSINTAINLMGLPANFTQVIHGFLVLAAVLLDTFKQRLRQRLA</sequence>
<name>A0A2U2DR34_9HYPH</name>
<dbReference type="GO" id="GO:0022857">
    <property type="term" value="F:transmembrane transporter activity"/>
    <property type="evidence" value="ECO:0007669"/>
    <property type="project" value="InterPro"/>
</dbReference>
<comment type="subcellular location">
    <subcellularLocation>
        <location evidence="1">Cell membrane</location>
        <topology evidence="1">Multi-pass membrane protein</topology>
    </subcellularLocation>
</comment>
<evidence type="ECO:0000256" key="4">
    <source>
        <dbReference type="ARBA" id="ARBA00022989"/>
    </source>
</evidence>
<feature type="transmembrane region" description="Helical" evidence="6">
    <location>
        <begin position="223"/>
        <end position="242"/>
    </location>
</feature>
<feature type="transmembrane region" description="Helical" evidence="6">
    <location>
        <begin position="74"/>
        <end position="95"/>
    </location>
</feature>
<dbReference type="PANTHER" id="PTHR32196">
    <property type="entry name" value="ABC TRANSPORTER PERMEASE PROTEIN YPHD-RELATED-RELATED"/>
    <property type="match status" value="1"/>
</dbReference>
<feature type="transmembrane region" description="Helical" evidence="6">
    <location>
        <begin position="248"/>
        <end position="269"/>
    </location>
</feature>
<accession>A0A2U2DR34</accession>
<proteinExistence type="predicted"/>
<dbReference type="EMBL" id="QFBC01000005">
    <property type="protein sequence ID" value="PWE55768.1"/>
    <property type="molecule type" value="Genomic_DNA"/>
</dbReference>
<feature type="transmembrane region" description="Helical" evidence="6">
    <location>
        <begin position="281"/>
        <end position="298"/>
    </location>
</feature>
<dbReference type="Pfam" id="PF02653">
    <property type="entry name" value="BPD_transp_2"/>
    <property type="match status" value="1"/>
</dbReference>
<keyword evidence="4 6" id="KW-1133">Transmembrane helix</keyword>
<feature type="transmembrane region" description="Helical" evidence="6">
    <location>
        <begin position="304"/>
        <end position="322"/>
    </location>
</feature>
<dbReference type="OrthoDB" id="3468954at2"/>
<gene>
    <name evidence="7" type="ORF">DEM27_13935</name>
</gene>